<evidence type="ECO:0000256" key="8">
    <source>
        <dbReference type="ARBA" id="ARBA00048968"/>
    </source>
</evidence>
<dbReference type="RefSeq" id="WP_087584153.1">
    <property type="nucleotide sequence ID" value="NZ_CABMKR010000003.1"/>
</dbReference>
<comment type="catalytic activity">
    <reaction evidence="8">
        <text>adenosine + phosphate = alpha-D-ribose 1-phosphate + adenine</text>
        <dbReference type="Rhea" id="RHEA:27642"/>
        <dbReference type="ChEBI" id="CHEBI:16335"/>
        <dbReference type="ChEBI" id="CHEBI:16708"/>
        <dbReference type="ChEBI" id="CHEBI:43474"/>
        <dbReference type="ChEBI" id="CHEBI:57720"/>
        <dbReference type="EC" id="2.4.2.1"/>
    </reaction>
    <physiologicalReaction direction="left-to-right" evidence="8">
        <dbReference type="Rhea" id="RHEA:27643"/>
    </physiologicalReaction>
</comment>
<dbReference type="Pfam" id="PF02578">
    <property type="entry name" value="Cu-oxidase_4"/>
    <property type="match status" value="1"/>
</dbReference>
<evidence type="ECO:0000256" key="3">
    <source>
        <dbReference type="ARBA" id="ARBA00022679"/>
    </source>
</evidence>
<evidence type="ECO:0000256" key="1">
    <source>
        <dbReference type="ARBA" id="ARBA00000553"/>
    </source>
</evidence>
<evidence type="ECO:0000313" key="12">
    <source>
        <dbReference type="Proteomes" id="UP000195967"/>
    </source>
</evidence>
<dbReference type="InterPro" id="IPR003730">
    <property type="entry name" value="Cu_polyphenol_OxRdtase"/>
</dbReference>
<evidence type="ECO:0000256" key="2">
    <source>
        <dbReference type="ARBA" id="ARBA00007353"/>
    </source>
</evidence>
<dbReference type="CDD" id="cd16833">
    <property type="entry name" value="YfiH"/>
    <property type="match status" value="1"/>
</dbReference>
<comment type="caution">
    <text evidence="11">The sequence shown here is derived from an EMBL/GenBank/DDBJ whole genome shotgun (WGS) entry which is preliminary data.</text>
</comment>
<dbReference type="NCBIfam" id="TIGR00726">
    <property type="entry name" value="peptidoglycan editing factor PgeF"/>
    <property type="match status" value="1"/>
</dbReference>
<gene>
    <name evidence="11" type="ORF">B9N62_02025</name>
</gene>
<evidence type="ECO:0000256" key="5">
    <source>
        <dbReference type="ARBA" id="ARBA00022801"/>
    </source>
</evidence>
<accession>A0A1Y5MUM1</accession>
<sequence length="239" mass="26311">MRENLEIVFDKNGITAGFTNRLGGVSEGKFNSLNLGDHVGDNLADVIKNREILAQNLGVKKLKFMKQIHSDKVFILEDEKDELPECDAVITNLSDVGICVLVADCSPVVMIDERQGAICVAHAGRAGVMLKICTKAVTLMSEKFSSRAGDISVFIGANIKGSCYEVGELDLGEFNAYKIGRNFDMNAALRDEFKALGVKNLNFSEVCTHCDERYFSYRRDGVCGRFCGFAVKFKDKNGI</sequence>
<dbReference type="Proteomes" id="UP000195967">
    <property type="component" value="Unassembled WGS sequence"/>
</dbReference>
<dbReference type="PANTHER" id="PTHR30616">
    <property type="entry name" value="UNCHARACTERIZED PROTEIN YFIH"/>
    <property type="match status" value="1"/>
</dbReference>
<comment type="catalytic activity">
    <reaction evidence="7">
        <text>adenosine + H2O + H(+) = inosine + NH4(+)</text>
        <dbReference type="Rhea" id="RHEA:24408"/>
        <dbReference type="ChEBI" id="CHEBI:15377"/>
        <dbReference type="ChEBI" id="CHEBI:15378"/>
        <dbReference type="ChEBI" id="CHEBI:16335"/>
        <dbReference type="ChEBI" id="CHEBI:17596"/>
        <dbReference type="ChEBI" id="CHEBI:28938"/>
        <dbReference type="EC" id="3.5.4.4"/>
    </reaction>
    <physiologicalReaction direction="left-to-right" evidence="7">
        <dbReference type="Rhea" id="RHEA:24409"/>
    </physiologicalReaction>
</comment>
<keyword evidence="4" id="KW-0479">Metal-binding</keyword>
<dbReference type="SUPFAM" id="SSF64438">
    <property type="entry name" value="CNF1/YfiH-like putative cysteine hydrolases"/>
    <property type="match status" value="1"/>
</dbReference>
<dbReference type="InterPro" id="IPR011324">
    <property type="entry name" value="Cytotoxic_necrot_fac-like_cat"/>
</dbReference>
<dbReference type="AlphaFoldDB" id="A0A1Y5MUM1"/>
<evidence type="ECO:0000313" key="11">
    <source>
        <dbReference type="EMBL" id="OUT12296.1"/>
    </source>
</evidence>
<dbReference type="Gene3D" id="3.60.140.10">
    <property type="entry name" value="CNF1/YfiH-like putative cysteine hydrolases"/>
    <property type="match status" value="1"/>
</dbReference>
<dbReference type="InterPro" id="IPR038371">
    <property type="entry name" value="Cu_polyphenol_OxRdtase_sf"/>
</dbReference>
<dbReference type="GO" id="GO:0005507">
    <property type="term" value="F:copper ion binding"/>
    <property type="evidence" value="ECO:0007669"/>
    <property type="project" value="TreeGrafter"/>
</dbReference>
<keyword evidence="5" id="KW-0378">Hydrolase</keyword>
<dbReference type="GO" id="GO:0017061">
    <property type="term" value="F:S-methyl-5-thioadenosine phosphorylase activity"/>
    <property type="evidence" value="ECO:0007669"/>
    <property type="project" value="UniProtKB-EC"/>
</dbReference>
<comment type="similarity">
    <text evidence="2 10">Belongs to the purine nucleoside phosphorylase YfiH/LACC1 family.</text>
</comment>
<evidence type="ECO:0000256" key="6">
    <source>
        <dbReference type="ARBA" id="ARBA00022833"/>
    </source>
</evidence>
<dbReference type="EMBL" id="NDYO01000003">
    <property type="protein sequence ID" value="OUT12296.1"/>
    <property type="molecule type" value="Genomic_DNA"/>
</dbReference>
<evidence type="ECO:0000256" key="10">
    <source>
        <dbReference type="RuleBase" id="RU361274"/>
    </source>
</evidence>
<protein>
    <recommendedName>
        <fullName evidence="10">Purine nucleoside phosphorylase</fullName>
    </recommendedName>
</protein>
<evidence type="ECO:0000256" key="4">
    <source>
        <dbReference type="ARBA" id="ARBA00022723"/>
    </source>
</evidence>
<organism evidence="11 12">
    <name type="scientific">Campylobacter concisus</name>
    <dbReference type="NCBI Taxonomy" id="199"/>
    <lineage>
        <taxon>Bacteria</taxon>
        <taxon>Pseudomonadati</taxon>
        <taxon>Campylobacterota</taxon>
        <taxon>Epsilonproteobacteria</taxon>
        <taxon>Campylobacterales</taxon>
        <taxon>Campylobacteraceae</taxon>
        <taxon>Campylobacter</taxon>
    </lineage>
</organism>
<comment type="catalytic activity">
    <reaction evidence="1">
        <text>inosine + phosphate = alpha-D-ribose 1-phosphate + hypoxanthine</text>
        <dbReference type="Rhea" id="RHEA:27646"/>
        <dbReference type="ChEBI" id="CHEBI:17368"/>
        <dbReference type="ChEBI" id="CHEBI:17596"/>
        <dbReference type="ChEBI" id="CHEBI:43474"/>
        <dbReference type="ChEBI" id="CHEBI:57720"/>
        <dbReference type="EC" id="2.4.2.1"/>
    </reaction>
    <physiologicalReaction direction="left-to-right" evidence="1">
        <dbReference type="Rhea" id="RHEA:27647"/>
    </physiologicalReaction>
</comment>
<evidence type="ECO:0000256" key="7">
    <source>
        <dbReference type="ARBA" id="ARBA00047989"/>
    </source>
</evidence>
<keyword evidence="3" id="KW-0808">Transferase</keyword>
<comment type="catalytic activity">
    <reaction evidence="9">
        <text>S-methyl-5'-thioadenosine + phosphate = 5-(methylsulfanyl)-alpha-D-ribose 1-phosphate + adenine</text>
        <dbReference type="Rhea" id="RHEA:11852"/>
        <dbReference type="ChEBI" id="CHEBI:16708"/>
        <dbReference type="ChEBI" id="CHEBI:17509"/>
        <dbReference type="ChEBI" id="CHEBI:43474"/>
        <dbReference type="ChEBI" id="CHEBI:58533"/>
        <dbReference type="EC" id="2.4.2.28"/>
    </reaction>
    <physiologicalReaction direction="left-to-right" evidence="9">
        <dbReference type="Rhea" id="RHEA:11853"/>
    </physiologicalReaction>
</comment>
<dbReference type="PANTHER" id="PTHR30616:SF2">
    <property type="entry name" value="PURINE NUCLEOSIDE PHOSPHORYLASE LACC1"/>
    <property type="match status" value="1"/>
</dbReference>
<keyword evidence="6" id="KW-0862">Zinc</keyword>
<proteinExistence type="inferred from homology"/>
<evidence type="ECO:0000256" key="9">
    <source>
        <dbReference type="ARBA" id="ARBA00049893"/>
    </source>
</evidence>
<dbReference type="GO" id="GO:0016787">
    <property type="term" value="F:hydrolase activity"/>
    <property type="evidence" value="ECO:0007669"/>
    <property type="project" value="UniProtKB-KW"/>
</dbReference>
<reference evidence="11 12" key="1">
    <citation type="submission" date="2017-04" db="EMBL/GenBank/DDBJ databases">
        <title>Complete genome of Campylobacter concisus ATCC 33237T and draft genomes for an additional eight well characterized C. concisus strains.</title>
        <authorList>
            <person name="Cornelius A.J."/>
            <person name="Miller W.G."/>
            <person name="Lastovica A.J."/>
            <person name="On S.L."/>
            <person name="French N.P."/>
            <person name="Vandenberg O."/>
            <person name="Biggs P.J."/>
        </authorList>
    </citation>
    <scope>NUCLEOTIDE SEQUENCE [LARGE SCALE GENOMIC DNA]</scope>
    <source>
        <strain evidence="11 12">Lasto28.99</strain>
    </source>
</reference>
<name>A0A1Y5MUM1_9BACT</name>